<dbReference type="EMBL" id="OD016173">
    <property type="protein sequence ID" value="CAD7418205.1"/>
    <property type="molecule type" value="Genomic_DNA"/>
</dbReference>
<name>A0A7R9DR89_TIMPO</name>
<feature type="region of interest" description="Disordered" evidence="1">
    <location>
        <begin position="1"/>
        <end position="27"/>
    </location>
</feature>
<evidence type="ECO:0000313" key="2">
    <source>
        <dbReference type="EMBL" id="CAD7418205.1"/>
    </source>
</evidence>
<sequence length="124" mass="13226">MTPPDLTPSKEGSLPRTKPPGTGGRLAAWVVDSSPPLDSVGKELAQVNHNIQQLSKILEQIEAMPTTDIELGSITAIGEGSYNSSTIAGVMNYEFGHEVLLYVSVVVVGVNTMTIQALSQFSIW</sequence>
<protein>
    <submittedName>
        <fullName evidence="2">Uncharacterized protein</fullName>
    </submittedName>
</protein>
<reference evidence="2" key="1">
    <citation type="submission" date="2020-11" db="EMBL/GenBank/DDBJ databases">
        <authorList>
            <person name="Tran Van P."/>
        </authorList>
    </citation>
    <scope>NUCLEOTIDE SEQUENCE</scope>
</reference>
<evidence type="ECO:0000256" key="1">
    <source>
        <dbReference type="SAM" id="MobiDB-lite"/>
    </source>
</evidence>
<accession>A0A7R9DR89</accession>
<proteinExistence type="predicted"/>
<gene>
    <name evidence="2" type="ORF">TPSB3V08_LOCUS12264</name>
</gene>
<organism evidence="2">
    <name type="scientific">Timema poppense</name>
    <name type="common">Walking stick</name>
    <dbReference type="NCBI Taxonomy" id="170557"/>
    <lineage>
        <taxon>Eukaryota</taxon>
        <taxon>Metazoa</taxon>
        <taxon>Ecdysozoa</taxon>
        <taxon>Arthropoda</taxon>
        <taxon>Hexapoda</taxon>
        <taxon>Insecta</taxon>
        <taxon>Pterygota</taxon>
        <taxon>Neoptera</taxon>
        <taxon>Polyneoptera</taxon>
        <taxon>Phasmatodea</taxon>
        <taxon>Timematodea</taxon>
        <taxon>Timematoidea</taxon>
        <taxon>Timematidae</taxon>
        <taxon>Timema</taxon>
    </lineage>
</organism>
<dbReference type="AlphaFoldDB" id="A0A7R9DR89"/>